<keyword evidence="3" id="KW-1185">Reference proteome</keyword>
<keyword evidence="1" id="KW-1133">Transmembrane helix</keyword>
<comment type="caution">
    <text evidence="2">The sequence shown here is derived from an EMBL/GenBank/DDBJ whole genome shotgun (WGS) entry which is preliminary data.</text>
</comment>
<accession>A0ABW0NJT9</accession>
<feature type="transmembrane region" description="Helical" evidence="1">
    <location>
        <begin position="25"/>
        <end position="48"/>
    </location>
</feature>
<feature type="transmembrane region" description="Helical" evidence="1">
    <location>
        <begin position="155"/>
        <end position="179"/>
    </location>
</feature>
<reference evidence="3" key="1">
    <citation type="journal article" date="2019" name="Int. J. Syst. Evol. Microbiol.">
        <title>The Global Catalogue of Microorganisms (GCM) 10K type strain sequencing project: providing services to taxonomists for standard genome sequencing and annotation.</title>
        <authorList>
            <consortium name="The Broad Institute Genomics Platform"/>
            <consortium name="The Broad Institute Genome Sequencing Center for Infectious Disease"/>
            <person name="Wu L."/>
            <person name="Ma J."/>
        </authorList>
    </citation>
    <scope>NUCLEOTIDE SEQUENCE [LARGE SCALE GENOMIC DNA]</scope>
    <source>
        <strain evidence="3">CCUG 57401</strain>
    </source>
</reference>
<feature type="transmembrane region" description="Helical" evidence="1">
    <location>
        <begin position="60"/>
        <end position="90"/>
    </location>
</feature>
<protein>
    <submittedName>
        <fullName evidence="2">Uncharacterized protein</fullName>
    </submittedName>
</protein>
<dbReference type="RefSeq" id="WP_376852475.1">
    <property type="nucleotide sequence ID" value="NZ_JBHSMF010000013.1"/>
</dbReference>
<keyword evidence="1" id="KW-0472">Membrane</keyword>
<gene>
    <name evidence="2" type="ORF">ACFPOE_21955</name>
</gene>
<name>A0ABW0NJT9_9BURK</name>
<feature type="non-terminal residue" evidence="2">
    <location>
        <position position="1"/>
    </location>
</feature>
<evidence type="ECO:0000256" key="1">
    <source>
        <dbReference type="SAM" id="Phobius"/>
    </source>
</evidence>
<feature type="transmembrane region" description="Helical" evidence="1">
    <location>
        <begin position="97"/>
        <end position="121"/>
    </location>
</feature>
<dbReference type="Proteomes" id="UP001596037">
    <property type="component" value="Unassembled WGS sequence"/>
</dbReference>
<keyword evidence="1" id="KW-0812">Transmembrane</keyword>
<proteinExistence type="predicted"/>
<sequence length="195" mass="20318">KSSRSCAAPFLVRRLRPTLGCMKRFLPILIAAGGSALAAAALITASIAAGGGLLAEGIGGWLFCLQLLLTFGLMCIPFALFAIPAFLLLMRFQRLSWYWSACVGGLVAAMPVTAGVILFSFDPGSAEAQIFDATALTSVTVTNHGVPTTAGWEFLWNHVGAAAVVGAFAGIVFCLTLGLMTRRPKVCPGAQRNAA</sequence>
<dbReference type="EMBL" id="JBHSMF010000013">
    <property type="protein sequence ID" value="MFC5500223.1"/>
    <property type="molecule type" value="Genomic_DNA"/>
</dbReference>
<organism evidence="2 3">
    <name type="scientific">Caenimonas terrae</name>
    <dbReference type="NCBI Taxonomy" id="696074"/>
    <lineage>
        <taxon>Bacteria</taxon>
        <taxon>Pseudomonadati</taxon>
        <taxon>Pseudomonadota</taxon>
        <taxon>Betaproteobacteria</taxon>
        <taxon>Burkholderiales</taxon>
        <taxon>Comamonadaceae</taxon>
        <taxon>Caenimonas</taxon>
    </lineage>
</organism>
<evidence type="ECO:0000313" key="2">
    <source>
        <dbReference type="EMBL" id="MFC5500223.1"/>
    </source>
</evidence>
<evidence type="ECO:0000313" key="3">
    <source>
        <dbReference type="Proteomes" id="UP001596037"/>
    </source>
</evidence>